<dbReference type="GO" id="GO:0003824">
    <property type="term" value="F:catalytic activity"/>
    <property type="evidence" value="ECO:0007669"/>
    <property type="project" value="InterPro"/>
</dbReference>
<accession>A0A268NZY8</accession>
<dbReference type="InterPro" id="IPR036265">
    <property type="entry name" value="HIT-like_sf"/>
</dbReference>
<evidence type="ECO:0000256" key="2">
    <source>
        <dbReference type="PIRSR" id="PIRSR601310-3"/>
    </source>
</evidence>
<reference evidence="5 6" key="1">
    <citation type="submission" date="2017-07" db="EMBL/GenBank/DDBJ databases">
        <title>Isolation and whole genome analysis of endospore-forming bacteria from heroin.</title>
        <authorList>
            <person name="Kalinowski J."/>
            <person name="Ahrens B."/>
            <person name="Al-Dilaimi A."/>
            <person name="Winkler A."/>
            <person name="Wibberg D."/>
            <person name="Schleenbecker U."/>
            <person name="Ruckert C."/>
            <person name="Wolfel R."/>
            <person name="Grass G."/>
        </authorList>
    </citation>
    <scope>NUCLEOTIDE SEQUENCE [LARGE SCALE GENOMIC DNA]</scope>
    <source>
        <strain evidence="5 6">7539</strain>
    </source>
</reference>
<organism evidence="5 6">
    <name type="scientific">Shouchella clausii</name>
    <name type="common">Alkalihalobacillus clausii</name>
    <dbReference type="NCBI Taxonomy" id="79880"/>
    <lineage>
        <taxon>Bacteria</taxon>
        <taxon>Bacillati</taxon>
        <taxon>Bacillota</taxon>
        <taxon>Bacilli</taxon>
        <taxon>Bacillales</taxon>
        <taxon>Bacillaceae</taxon>
        <taxon>Shouchella</taxon>
    </lineage>
</organism>
<protein>
    <recommendedName>
        <fullName evidence="4">HIT domain-containing protein</fullName>
    </recommendedName>
</protein>
<proteinExistence type="predicted"/>
<gene>
    <name evidence="5" type="ORF">CHH72_11400</name>
</gene>
<dbReference type="PANTHER" id="PTHR46648">
    <property type="entry name" value="HIT FAMILY PROTEIN 1"/>
    <property type="match status" value="1"/>
</dbReference>
<dbReference type="Proteomes" id="UP000216207">
    <property type="component" value="Unassembled WGS sequence"/>
</dbReference>
<dbReference type="PRINTS" id="PR00332">
    <property type="entry name" value="HISTRIAD"/>
</dbReference>
<sequence>MYIRMTCLFCAIANKEVKSHIVYEDEQAIAFLDIQPINPGHMLVIPKRHQEALHTLGEQEYIDVMKAVRRLSKQVDDTLRPKKVGVAIAGFDQAHLHVHIVPMHAYHDLTSSKYLDKSIAVAKEEELIAMKQLLTMNK</sequence>
<dbReference type="Gene3D" id="3.30.428.10">
    <property type="entry name" value="HIT-like"/>
    <property type="match status" value="1"/>
</dbReference>
<dbReference type="PANTHER" id="PTHR46648:SF1">
    <property type="entry name" value="ADENOSINE 5'-MONOPHOSPHORAMIDASE HNT1"/>
    <property type="match status" value="1"/>
</dbReference>
<evidence type="ECO:0000313" key="5">
    <source>
        <dbReference type="EMBL" id="PAE88971.1"/>
    </source>
</evidence>
<dbReference type="EMBL" id="NPCC01000012">
    <property type="protein sequence ID" value="PAE88971.1"/>
    <property type="molecule type" value="Genomic_DNA"/>
</dbReference>
<evidence type="ECO:0000256" key="3">
    <source>
        <dbReference type="PROSITE-ProRule" id="PRU00464"/>
    </source>
</evidence>
<dbReference type="RefSeq" id="WP_095326631.1">
    <property type="nucleotide sequence ID" value="NZ_JAUPFH010000004.1"/>
</dbReference>
<name>A0A268NZY8_SHOCL</name>
<dbReference type="Pfam" id="PF01230">
    <property type="entry name" value="HIT"/>
    <property type="match status" value="1"/>
</dbReference>
<feature type="domain" description="HIT" evidence="4">
    <location>
        <begin position="8"/>
        <end position="111"/>
    </location>
</feature>
<dbReference type="InterPro" id="IPR011146">
    <property type="entry name" value="HIT-like"/>
</dbReference>
<comment type="caution">
    <text evidence="5">The sequence shown here is derived from an EMBL/GenBank/DDBJ whole genome shotgun (WGS) entry which is preliminary data.</text>
</comment>
<dbReference type="AlphaFoldDB" id="A0A268NZY8"/>
<evidence type="ECO:0000313" key="6">
    <source>
        <dbReference type="Proteomes" id="UP000216207"/>
    </source>
</evidence>
<feature type="short sequence motif" description="Histidine triad motif" evidence="2 3">
    <location>
        <begin position="95"/>
        <end position="99"/>
    </location>
</feature>
<evidence type="ECO:0000259" key="4">
    <source>
        <dbReference type="PROSITE" id="PS51084"/>
    </source>
</evidence>
<feature type="active site" description="Tele-AMP-histidine intermediate" evidence="1">
    <location>
        <position position="97"/>
    </location>
</feature>
<dbReference type="GO" id="GO:0009117">
    <property type="term" value="P:nucleotide metabolic process"/>
    <property type="evidence" value="ECO:0007669"/>
    <property type="project" value="TreeGrafter"/>
</dbReference>
<evidence type="ECO:0000256" key="1">
    <source>
        <dbReference type="PIRSR" id="PIRSR601310-1"/>
    </source>
</evidence>
<dbReference type="PROSITE" id="PS51084">
    <property type="entry name" value="HIT_2"/>
    <property type="match status" value="1"/>
</dbReference>
<dbReference type="SUPFAM" id="SSF54197">
    <property type="entry name" value="HIT-like"/>
    <property type="match status" value="1"/>
</dbReference>
<dbReference type="InterPro" id="IPR001310">
    <property type="entry name" value="Histidine_triad_HIT"/>
</dbReference>